<proteinExistence type="predicted"/>
<sequence length="145" mass="16321">MHTYTRPTGLQCLVTYTPLVEKNREAEHSESRETVLTQKGSSGPQSRSISCQSAGEPGRSGGELFKPRYPVDSFPLFLRGTKKKKRNRSRTVTCHTDRYGTCCGGASVPVDSVGPTDLRRETLRNFRSAERRKREVVSECQRRIS</sequence>
<reference evidence="2 3" key="1">
    <citation type="journal article" date="2024" name="Genome Biol. Evol.">
        <title>Chromosome-level genome assembly of the viviparous eelpout Zoarces viviparus.</title>
        <authorList>
            <person name="Fuhrmann N."/>
            <person name="Brasseur M.V."/>
            <person name="Bakowski C.E."/>
            <person name="Podsiadlowski L."/>
            <person name="Prost S."/>
            <person name="Krehenwinkel H."/>
            <person name="Mayer C."/>
        </authorList>
    </citation>
    <scope>NUCLEOTIDE SEQUENCE [LARGE SCALE GENOMIC DNA]</scope>
    <source>
        <strain evidence="2">NO-MEL_2022_Ind0_liver</strain>
    </source>
</reference>
<feature type="compositionally biased region" description="Basic and acidic residues" evidence="1">
    <location>
        <begin position="24"/>
        <end position="33"/>
    </location>
</feature>
<accession>A0AAW1F7U1</accession>
<dbReference type="AlphaFoldDB" id="A0AAW1F7U1"/>
<feature type="region of interest" description="Disordered" evidence="1">
    <location>
        <begin position="24"/>
        <end position="67"/>
    </location>
</feature>
<name>A0AAW1F7U1_ZOAVI</name>
<comment type="caution">
    <text evidence="2">The sequence shown here is derived from an EMBL/GenBank/DDBJ whole genome shotgun (WGS) entry which is preliminary data.</text>
</comment>
<evidence type="ECO:0000256" key="1">
    <source>
        <dbReference type="SAM" id="MobiDB-lite"/>
    </source>
</evidence>
<keyword evidence="3" id="KW-1185">Reference proteome</keyword>
<dbReference type="Proteomes" id="UP001488805">
    <property type="component" value="Unassembled WGS sequence"/>
</dbReference>
<organism evidence="2 3">
    <name type="scientific">Zoarces viviparus</name>
    <name type="common">Viviparous eelpout</name>
    <name type="synonym">Blennius viviparus</name>
    <dbReference type="NCBI Taxonomy" id="48416"/>
    <lineage>
        <taxon>Eukaryota</taxon>
        <taxon>Metazoa</taxon>
        <taxon>Chordata</taxon>
        <taxon>Craniata</taxon>
        <taxon>Vertebrata</taxon>
        <taxon>Euteleostomi</taxon>
        <taxon>Actinopterygii</taxon>
        <taxon>Neopterygii</taxon>
        <taxon>Teleostei</taxon>
        <taxon>Neoteleostei</taxon>
        <taxon>Acanthomorphata</taxon>
        <taxon>Eupercaria</taxon>
        <taxon>Perciformes</taxon>
        <taxon>Cottioidei</taxon>
        <taxon>Zoarcales</taxon>
        <taxon>Zoarcidae</taxon>
        <taxon>Zoarcinae</taxon>
        <taxon>Zoarces</taxon>
    </lineage>
</organism>
<evidence type="ECO:0000313" key="3">
    <source>
        <dbReference type="Proteomes" id="UP001488805"/>
    </source>
</evidence>
<evidence type="ECO:0000313" key="2">
    <source>
        <dbReference type="EMBL" id="KAK9530794.1"/>
    </source>
</evidence>
<gene>
    <name evidence="2" type="ORF">VZT92_012276</name>
</gene>
<protein>
    <submittedName>
        <fullName evidence="2">Uncharacterized protein</fullName>
    </submittedName>
</protein>
<dbReference type="EMBL" id="JBCEZU010000100">
    <property type="protein sequence ID" value="KAK9530794.1"/>
    <property type="molecule type" value="Genomic_DNA"/>
</dbReference>
<feature type="compositionally biased region" description="Polar residues" evidence="1">
    <location>
        <begin position="34"/>
        <end position="53"/>
    </location>
</feature>